<evidence type="ECO:0000256" key="1">
    <source>
        <dbReference type="PROSITE-ProRule" id="PRU00703"/>
    </source>
</evidence>
<sequence length="342" mass="38779">MSNTFVLKCDSTFEMAVEAIDKGGLGFIAVVNPEMLLVGILTDGDIRRAFLKKSFDLNSIINKNPEVMNYRSSKESIISRLKTLHRRHMPLVDEKGLYKGVFSFDDIEFITRDNEVVIMAGGLGSRLGELTKSTPKPMLEVGNQPMLQHLVELFREQGFCKFIFCVNYKKDVIQSYFKDGGDFGVKISYVEEEVRMGTAGALSLINQDFNAPFFVINADILTNLDFVSLLNFHEKMDAPATMCVRQYQIQIPYGVISNKGGHLKSIDEKPNFTFDVNAGIYLLSPNVTKFIPKNKFYDMPSLFERLMLEGLTPATFEVNDYWIDIGKREDLLQANADMQHLK</sequence>
<name>A0A857JPP3_9ALTE</name>
<accession>A0A857JPP3</accession>
<proteinExistence type="predicted"/>
<dbReference type="InterPro" id="IPR029044">
    <property type="entry name" value="Nucleotide-diphossugar_trans"/>
</dbReference>
<dbReference type="OrthoDB" id="9788272at2"/>
<keyword evidence="3" id="KW-0548">Nucleotidyltransferase</keyword>
<feature type="domain" description="CBS" evidence="2">
    <location>
        <begin position="1"/>
        <end position="57"/>
    </location>
</feature>
<dbReference type="InterPro" id="IPR005835">
    <property type="entry name" value="NTP_transferase_dom"/>
</dbReference>
<dbReference type="Proteomes" id="UP000464524">
    <property type="component" value="Chromosome"/>
</dbReference>
<dbReference type="SUPFAM" id="SSF54631">
    <property type="entry name" value="CBS-domain pair"/>
    <property type="match status" value="1"/>
</dbReference>
<keyword evidence="1" id="KW-0129">CBS domain</keyword>
<organism evidence="3 4">
    <name type="scientific">Paraglaciecola mesophila</name>
    <dbReference type="NCBI Taxonomy" id="197222"/>
    <lineage>
        <taxon>Bacteria</taxon>
        <taxon>Pseudomonadati</taxon>
        <taxon>Pseudomonadota</taxon>
        <taxon>Gammaproteobacteria</taxon>
        <taxon>Alteromonadales</taxon>
        <taxon>Alteromonadaceae</taxon>
        <taxon>Paraglaciecola</taxon>
    </lineage>
</organism>
<dbReference type="InterPro" id="IPR046342">
    <property type="entry name" value="CBS_dom_sf"/>
</dbReference>
<dbReference type="SUPFAM" id="SSF53448">
    <property type="entry name" value="Nucleotide-diphospho-sugar transferases"/>
    <property type="match status" value="1"/>
</dbReference>
<gene>
    <name evidence="3" type="ORF">FX988_03697</name>
</gene>
<dbReference type="CDD" id="cd06426">
    <property type="entry name" value="NTP_transferase_like_2"/>
    <property type="match status" value="1"/>
</dbReference>
<dbReference type="PANTHER" id="PTHR22572">
    <property type="entry name" value="SUGAR-1-PHOSPHATE GUANYL TRANSFERASE"/>
    <property type="match status" value="1"/>
</dbReference>
<dbReference type="EC" id="2.7.7.9" evidence="3"/>
<dbReference type="Pfam" id="PF00571">
    <property type="entry name" value="CBS"/>
    <property type="match status" value="1"/>
</dbReference>
<dbReference type="Gene3D" id="3.10.580.10">
    <property type="entry name" value="CBS-domain"/>
    <property type="match status" value="1"/>
</dbReference>
<dbReference type="KEGG" id="pmes:FX988_03697"/>
<dbReference type="EMBL" id="CP047656">
    <property type="protein sequence ID" value="QHJ13436.1"/>
    <property type="molecule type" value="Genomic_DNA"/>
</dbReference>
<evidence type="ECO:0000313" key="4">
    <source>
        <dbReference type="Proteomes" id="UP000464524"/>
    </source>
</evidence>
<dbReference type="Pfam" id="PF00483">
    <property type="entry name" value="NTP_transferase"/>
    <property type="match status" value="1"/>
</dbReference>
<dbReference type="InterPro" id="IPR000644">
    <property type="entry name" value="CBS_dom"/>
</dbReference>
<protein>
    <submittedName>
        <fullName evidence="3">UTP--glucose-1-phosphate uridylyltransferase</fullName>
        <ecNumber evidence="3">2.7.7.9</ecNumber>
    </submittedName>
</protein>
<dbReference type="GO" id="GO:0003983">
    <property type="term" value="F:UTP:glucose-1-phosphate uridylyltransferase activity"/>
    <property type="evidence" value="ECO:0007669"/>
    <property type="project" value="UniProtKB-EC"/>
</dbReference>
<reference evidence="3 4" key="1">
    <citation type="submission" date="2019-12" db="EMBL/GenBank/DDBJ databases">
        <title>Genome sequencing and assembly of endphytes of Porphyra tenera.</title>
        <authorList>
            <person name="Park J.M."/>
            <person name="Shin R."/>
            <person name="Jo S.H."/>
        </authorList>
    </citation>
    <scope>NUCLEOTIDE SEQUENCE [LARGE SCALE GENOMIC DNA]</scope>
    <source>
        <strain evidence="3 4">GPM4</strain>
    </source>
</reference>
<dbReference type="RefSeq" id="WP_160181527.1">
    <property type="nucleotide sequence ID" value="NZ_CP047656.1"/>
</dbReference>
<dbReference type="InterPro" id="IPR050486">
    <property type="entry name" value="Mannose-1P_guanyltransferase"/>
</dbReference>
<evidence type="ECO:0000259" key="2">
    <source>
        <dbReference type="PROSITE" id="PS51371"/>
    </source>
</evidence>
<evidence type="ECO:0000313" key="3">
    <source>
        <dbReference type="EMBL" id="QHJ13436.1"/>
    </source>
</evidence>
<dbReference type="Gene3D" id="3.90.550.10">
    <property type="entry name" value="Spore Coat Polysaccharide Biosynthesis Protein SpsA, Chain A"/>
    <property type="match status" value="1"/>
</dbReference>
<dbReference type="AlphaFoldDB" id="A0A857JPP3"/>
<keyword evidence="3" id="KW-0808">Transferase</keyword>
<dbReference type="PROSITE" id="PS51371">
    <property type="entry name" value="CBS"/>
    <property type="match status" value="1"/>
</dbReference>
<keyword evidence="4" id="KW-1185">Reference proteome</keyword>